<sequence length="104" mass="12515">MNDPEARRRELLRQTRKRYDDNHFIPAVHPRYGSIYHELYDDQESAYPRDTFLFRLTLGILCFICYVWMDSSQAEIASVSSEQIVNQIEKQVEMEDIREVWNNL</sequence>
<gene>
    <name evidence="2" type="ORF">EBB54_11390</name>
</gene>
<proteinExistence type="predicted"/>
<dbReference type="Proteomes" id="UP000274920">
    <property type="component" value="Unassembled WGS sequence"/>
</dbReference>
<keyword evidence="1" id="KW-0472">Membrane</keyword>
<evidence type="ECO:0000313" key="2">
    <source>
        <dbReference type="EMBL" id="RRK31906.1"/>
    </source>
</evidence>
<accession>A0A426DGM1</accession>
<name>A0A426DGM1_9FIRM</name>
<dbReference type="EMBL" id="RHJS01000002">
    <property type="protein sequence ID" value="RRK31906.1"/>
    <property type="molecule type" value="Genomic_DNA"/>
</dbReference>
<comment type="caution">
    <text evidence="2">The sequence shown here is derived from an EMBL/GenBank/DDBJ whole genome shotgun (WGS) entry which is preliminary data.</text>
</comment>
<keyword evidence="3" id="KW-1185">Reference proteome</keyword>
<evidence type="ECO:0000313" key="3">
    <source>
        <dbReference type="Proteomes" id="UP000274920"/>
    </source>
</evidence>
<feature type="transmembrane region" description="Helical" evidence="1">
    <location>
        <begin position="52"/>
        <end position="69"/>
    </location>
</feature>
<organism evidence="2 3">
    <name type="scientific">Schaedlerella arabinosiphila</name>
    <dbReference type="NCBI Taxonomy" id="2044587"/>
    <lineage>
        <taxon>Bacteria</taxon>
        <taxon>Bacillati</taxon>
        <taxon>Bacillota</taxon>
        <taxon>Clostridia</taxon>
        <taxon>Lachnospirales</taxon>
        <taxon>Lachnospiraceae</taxon>
        <taxon>Schaedlerella</taxon>
    </lineage>
</organism>
<reference evidence="2" key="1">
    <citation type="submission" date="2018-10" db="EMBL/GenBank/DDBJ databases">
        <title>Schaedlerella arabinophila gen. nov. sp. nov., isolated from the mouse intestinal tract and comparative analysis with the genome of the closely related altered Schaedler flora strain ASF502.</title>
        <authorList>
            <person name="Miyake S."/>
            <person name="Soh M."/>
            <person name="Seedorf H."/>
        </authorList>
    </citation>
    <scope>NUCLEOTIDE SEQUENCE [LARGE SCALE GENOMIC DNA]</scope>
    <source>
        <strain evidence="2">DSM 106076</strain>
    </source>
</reference>
<keyword evidence="1" id="KW-0812">Transmembrane</keyword>
<evidence type="ECO:0000256" key="1">
    <source>
        <dbReference type="SAM" id="Phobius"/>
    </source>
</evidence>
<dbReference type="AlphaFoldDB" id="A0A426DGM1"/>
<protein>
    <submittedName>
        <fullName evidence="2">Uncharacterized protein</fullName>
    </submittedName>
</protein>
<dbReference type="RefSeq" id="WP_125127486.1">
    <property type="nucleotide sequence ID" value="NZ_CASCYM010000008.1"/>
</dbReference>
<keyword evidence="1" id="KW-1133">Transmembrane helix</keyword>